<comment type="subcellular location">
    <subcellularLocation>
        <location evidence="1">Nucleus</location>
    </subcellularLocation>
</comment>
<feature type="domain" description="RecA family profile 1" evidence="8">
    <location>
        <begin position="78"/>
        <end position="249"/>
    </location>
</feature>
<dbReference type="InterPro" id="IPR027417">
    <property type="entry name" value="P-loop_NTPase"/>
</dbReference>
<reference evidence="9 10" key="1">
    <citation type="submission" date="2016-04" db="EMBL/GenBank/DDBJ databases">
        <title>The genome of Intoshia linei affirms orthonectids as highly simplified spiralians.</title>
        <authorList>
            <person name="Mikhailov K.V."/>
            <person name="Slusarev G.S."/>
            <person name="Nikitin M.A."/>
            <person name="Logacheva M.D."/>
            <person name="Penin A."/>
            <person name="Aleoshin V."/>
            <person name="Panchin Y.V."/>
        </authorList>
    </citation>
    <scope>NUCLEOTIDE SEQUENCE [LARGE SCALE GENOMIC DNA]</scope>
    <source>
        <strain evidence="9">Intl2013</strain>
        <tissue evidence="9">Whole animal</tissue>
    </source>
</reference>
<dbReference type="AlphaFoldDB" id="A0A177B0S3"/>
<dbReference type="InterPro" id="IPR052093">
    <property type="entry name" value="HR_Repair_Mediator"/>
</dbReference>
<protein>
    <recommendedName>
        <fullName evidence="7">DNA repair protein RAD51 homolog 3</fullName>
    </recommendedName>
</protein>
<proteinExistence type="predicted"/>
<keyword evidence="4" id="KW-0067">ATP-binding</keyword>
<dbReference type="EMBL" id="LWCA01000685">
    <property type="protein sequence ID" value="OAF67342.1"/>
    <property type="molecule type" value="Genomic_DNA"/>
</dbReference>
<evidence type="ECO:0000313" key="9">
    <source>
        <dbReference type="EMBL" id="OAF67342.1"/>
    </source>
</evidence>
<comment type="caution">
    <text evidence="9">The sequence shown here is derived from an EMBL/GenBank/DDBJ whole genome shotgun (WGS) entry which is preliminary data.</text>
</comment>
<keyword evidence="3" id="KW-0227">DNA damage</keyword>
<keyword evidence="5" id="KW-0234">DNA repair</keyword>
<dbReference type="Pfam" id="PF08423">
    <property type="entry name" value="Rad51"/>
    <property type="match status" value="1"/>
</dbReference>
<dbReference type="Gene3D" id="3.40.50.300">
    <property type="entry name" value="P-loop containing nucleotide triphosphate hydrolases"/>
    <property type="match status" value="1"/>
</dbReference>
<dbReference type="PANTHER" id="PTHR46239:SF1">
    <property type="entry name" value="DNA REPAIR PROTEIN RAD51 HOMOLOG 3"/>
    <property type="match status" value="1"/>
</dbReference>
<dbReference type="GO" id="GO:0005524">
    <property type="term" value="F:ATP binding"/>
    <property type="evidence" value="ECO:0007669"/>
    <property type="project" value="UniProtKB-KW"/>
</dbReference>
<keyword evidence="6" id="KW-0539">Nucleus</keyword>
<evidence type="ECO:0000256" key="7">
    <source>
        <dbReference type="ARBA" id="ARBA00040674"/>
    </source>
</evidence>
<sequence>MDSLLVLPELSFSLYMKLKSCGIETKQDLLNLNPQKISTITNLNLPESIKLYQNCKAVYQYTHSDNDLFESELNNQMKAMYIGLNAKSNKIIEIFIDILEPSRLVEIAGMCGSGKSQLCFQLVASLISINQKIFYIDTEKEMRVERIKQIYEKTYDSSFDGKLKLIFTKVFKYKHISIQDFEDVILRLSPFLKANKEIKVVIIDSIDHVFRLNHSCDQYERSNRLIKIGLTLKKIAHDHSVAIIITNHTRKTQFESHIISSEQLPVLGKKWYKICGNRIILKMEESCALKKLSFKVDRSINSDNSIKYQNFTPKED</sequence>
<evidence type="ECO:0000256" key="1">
    <source>
        <dbReference type="ARBA" id="ARBA00004123"/>
    </source>
</evidence>
<gene>
    <name evidence="9" type="ORF">A3Q56_04924</name>
</gene>
<dbReference type="GO" id="GO:0033063">
    <property type="term" value="C:Rad51B-Rad51C-Rad51D-XRCC2 complex"/>
    <property type="evidence" value="ECO:0007669"/>
    <property type="project" value="TreeGrafter"/>
</dbReference>
<keyword evidence="2" id="KW-0547">Nucleotide-binding</keyword>
<keyword evidence="10" id="KW-1185">Reference proteome</keyword>
<organism evidence="9 10">
    <name type="scientific">Intoshia linei</name>
    <dbReference type="NCBI Taxonomy" id="1819745"/>
    <lineage>
        <taxon>Eukaryota</taxon>
        <taxon>Metazoa</taxon>
        <taxon>Spiralia</taxon>
        <taxon>Lophotrochozoa</taxon>
        <taxon>Mesozoa</taxon>
        <taxon>Orthonectida</taxon>
        <taxon>Rhopaluridae</taxon>
        <taxon>Intoshia</taxon>
    </lineage>
</organism>
<evidence type="ECO:0000256" key="6">
    <source>
        <dbReference type="ARBA" id="ARBA00023242"/>
    </source>
</evidence>
<dbReference type="Proteomes" id="UP000078046">
    <property type="component" value="Unassembled WGS sequence"/>
</dbReference>
<dbReference type="GO" id="GO:0140664">
    <property type="term" value="F:ATP-dependent DNA damage sensor activity"/>
    <property type="evidence" value="ECO:0007669"/>
    <property type="project" value="InterPro"/>
</dbReference>
<dbReference type="InterPro" id="IPR020588">
    <property type="entry name" value="RecA_ATP-bd"/>
</dbReference>
<dbReference type="InterPro" id="IPR013632">
    <property type="entry name" value="Rad51_C"/>
</dbReference>
<evidence type="ECO:0000256" key="4">
    <source>
        <dbReference type="ARBA" id="ARBA00022840"/>
    </source>
</evidence>
<evidence type="ECO:0000256" key="3">
    <source>
        <dbReference type="ARBA" id="ARBA00022763"/>
    </source>
</evidence>
<dbReference type="GO" id="GO:0007131">
    <property type="term" value="P:reciprocal meiotic recombination"/>
    <property type="evidence" value="ECO:0007669"/>
    <property type="project" value="TreeGrafter"/>
</dbReference>
<name>A0A177B0S3_9BILA</name>
<dbReference type="GO" id="GO:0005657">
    <property type="term" value="C:replication fork"/>
    <property type="evidence" value="ECO:0007669"/>
    <property type="project" value="TreeGrafter"/>
</dbReference>
<dbReference type="GO" id="GO:0033065">
    <property type="term" value="C:Rad51C-XRCC3 complex"/>
    <property type="evidence" value="ECO:0007669"/>
    <property type="project" value="TreeGrafter"/>
</dbReference>
<dbReference type="OrthoDB" id="5957327at2759"/>
<dbReference type="PANTHER" id="PTHR46239">
    <property type="entry name" value="DNA REPAIR PROTEIN RAD51 HOMOLOG 3 RAD51C"/>
    <property type="match status" value="1"/>
</dbReference>
<accession>A0A177B0S3</accession>
<dbReference type="GO" id="GO:0000400">
    <property type="term" value="F:four-way junction DNA binding"/>
    <property type="evidence" value="ECO:0007669"/>
    <property type="project" value="TreeGrafter"/>
</dbReference>
<evidence type="ECO:0000259" key="8">
    <source>
        <dbReference type="PROSITE" id="PS50162"/>
    </source>
</evidence>
<dbReference type="GO" id="GO:0008821">
    <property type="term" value="F:crossover junction DNA endonuclease activity"/>
    <property type="evidence" value="ECO:0007669"/>
    <property type="project" value="TreeGrafter"/>
</dbReference>
<dbReference type="GO" id="GO:0000707">
    <property type="term" value="P:meiotic DNA recombinase assembly"/>
    <property type="evidence" value="ECO:0007669"/>
    <property type="project" value="TreeGrafter"/>
</dbReference>
<dbReference type="SUPFAM" id="SSF52540">
    <property type="entry name" value="P-loop containing nucleoside triphosphate hydrolases"/>
    <property type="match status" value="1"/>
</dbReference>
<dbReference type="PROSITE" id="PS50162">
    <property type="entry name" value="RECA_2"/>
    <property type="match status" value="1"/>
</dbReference>
<evidence type="ECO:0000313" key="10">
    <source>
        <dbReference type="Proteomes" id="UP000078046"/>
    </source>
</evidence>
<evidence type="ECO:0000256" key="2">
    <source>
        <dbReference type="ARBA" id="ARBA00022741"/>
    </source>
</evidence>
<evidence type="ECO:0000256" key="5">
    <source>
        <dbReference type="ARBA" id="ARBA00023204"/>
    </source>
</evidence>